<keyword evidence="1" id="KW-1133">Transmembrane helix</keyword>
<evidence type="ECO:0000313" key="3">
    <source>
        <dbReference type="Proteomes" id="UP001501577"/>
    </source>
</evidence>
<feature type="transmembrane region" description="Helical" evidence="1">
    <location>
        <begin position="135"/>
        <end position="156"/>
    </location>
</feature>
<accession>A0ABP6KK36</accession>
<comment type="caution">
    <text evidence="2">The sequence shown here is derived from an EMBL/GenBank/DDBJ whole genome shotgun (WGS) entry which is preliminary data.</text>
</comment>
<reference evidence="3" key="1">
    <citation type="journal article" date="2019" name="Int. J. Syst. Evol. Microbiol.">
        <title>The Global Catalogue of Microorganisms (GCM) 10K type strain sequencing project: providing services to taxonomists for standard genome sequencing and annotation.</title>
        <authorList>
            <consortium name="The Broad Institute Genomics Platform"/>
            <consortium name="The Broad Institute Genome Sequencing Center for Infectious Disease"/>
            <person name="Wu L."/>
            <person name="Ma J."/>
        </authorList>
    </citation>
    <scope>NUCLEOTIDE SEQUENCE [LARGE SCALE GENOMIC DNA]</scope>
    <source>
        <strain evidence="3">JCM 8736</strain>
    </source>
</reference>
<feature type="transmembrane region" description="Helical" evidence="1">
    <location>
        <begin position="9"/>
        <end position="30"/>
    </location>
</feature>
<evidence type="ECO:0000313" key="2">
    <source>
        <dbReference type="EMBL" id="GAA3011491.1"/>
    </source>
</evidence>
<dbReference type="Pfam" id="PF13787">
    <property type="entry name" value="HXXEE"/>
    <property type="match status" value="1"/>
</dbReference>
<feature type="transmembrane region" description="Helical" evidence="1">
    <location>
        <begin position="94"/>
        <end position="123"/>
    </location>
</feature>
<dbReference type="EMBL" id="BAAAXQ010000013">
    <property type="protein sequence ID" value="GAA3011491.1"/>
    <property type="molecule type" value="Genomic_DNA"/>
</dbReference>
<keyword evidence="3" id="KW-1185">Reference proteome</keyword>
<evidence type="ECO:0000256" key="1">
    <source>
        <dbReference type="SAM" id="Phobius"/>
    </source>
</evidence>
<feature type="transmembrane region" description="Helical" evidence="1">
    <location>
        <begin position="168"/>
        <end position="189"/>
    </location>
</feature>
<gene>
    <name evidence="2" type="ORF">GCM10019998_04620</name>
</gene>
<dbReference type="Proteomes" id="UP001501577">
    <property type="component" value="Unassembled WGS sequence"/>
</dbReference>
<dbReference type="RefSeq" id="WP_217994580.1">
    <property type="nucleotide sequence ID" value="NZ_BAAAXQ010000013.1"/>
</dbReference>
<proteinExistence type="predicted"/>
<organism evidence="2 3">
    <name type="scientific">Tetragenococcus solitarius</name>
    <dbReference type="NCBI Taxonomy" id="71453"/>
    <lineage>
        <taxon>Bacteria</taxon>
        <taxon>Bacillati</taxon>
        <taxon>Bacillota</taxon>
        <taxon>Bacilli</taxon>
        <taxon>Lactobacillales</taxon>
        <taxon>Enterococcaceae</taxon>
        <taxon>Tetragenococcus</taxon>
    </lineage>
</organism>
<sequence length="222" mass="25467">MLKIWRRYWYWIGGILFIALSFFMGLWGSVHLEHIQVIMVFSFMAMLAHQVEEYGWPGGFPAVSNILQFGEVEGYERYPFNQNLSFFDNVFTTYTFYIVPIFFPNLIWLALAQSLAGFIQVLAHGIISPLRIKKIYNPGLFTALTLFLPIGIYMIYYTAIQGATVWDYTLGIVGAIVGYGIVFGIPVALMRNKNSKYPFASEEIYGAGDSWKKVITERMNKK</sequence>
<name>A0ABP6KK36_9ENTE</name>
<keyword evidence="1" id="KW-0812">Transmembrane</keyword>
<protein>
    <submittedName>
        <fullName evidence="2">HXXEE domain-containing protein</fullName>
    </submittedName>
</protein>
<dbReference type="InterPro" id="IPR025671">
    <property type="entry name" value="HXXEE"/>
</dbReference>
<keyword evidence="1" id="KW-0472">Membrane</keyword>